<reference evidence="2 3" key="1">
    <citation type="submission" date="2022-06" db="EMBL/GenBank/DDBJ databases">
        <title>Runella sp. S5 genome sequencing.</title>
        <authorList>
            <person name="Park S."/>
        </authorList>
    </citation>
    <scope>NUCLEOTIDE SEQUENCE [LARGE SCALE GENOMIC DNA]</scope>
    <source>
        <strain evidence="2 3">S5</strain>
    </source>
</reference>
<feature type="region of interest" description="Disordered" evidence="1">
    <location>
        <begin position="1"/>
        <end position="20"/>
    </location>
</feature>
<dbReference type="EMBL" id="JAMZEL010000024">
    <property type="protein sequence ID" value="MCP1386402.1"/>
    <property type="molecule type" value="Genomic_DNA"/>
</dbReference>
<sequence>MKLGHKTSNQPVAPPALPNGQNAVPTLQVYVSQTGSDANSGLTELLPILTLNKAAEIAETTKPVVLKIYFQQPTVNANHIKTVAGYKVAPSFRCDLHLVFTANSDVTIGSFVQEGLTYPVKILASKNVLICGDDGGEMTSINSLTMPVINSAGYTTEQQAQFAAQNGFVCLNSFDFLPVECKVFSKSLSLKKNIFLFKNLASNHHRRGCHFQHLIYGSLNESMVANIEEEAGVVENFTSVTAFWKPAADFRLGVAPKGIFSNESSMLENGRVYRYSIREFLWDAGQEAYLEAGVNFGTIYWPERPHTATLVGETMMEEFSNTSFGNALTYQPIQVELWGNPTGKLSLSARRSVADPAINCVFQLSFQAI</sequence>
<comment type="caution">
    <text evidence="2">The sequence shown here is derived from an EMBL/GenBank/DDBJ whole genome shotgun (WGS) entry which is preliminary data.</text>
</comment>
<feature type="compositionally biased region" description="Polar residues" evidence="1">
    <location>
        <begin position="1"/>
        <end position="11"/>
    </location>
</feature>
<evidence type="ECO:0000313" key="3">
    <source>
        <dbReference type="Proteomes" id="UP001204772"/>
    </source>
</evidence>
<protein>
    <submittedName>
        <fullName evidence="2">Uncharacterized protein</fullName>
    </submittedName>
</protein>
<proteinExistence type="predicted"/>
<evidence type="ECO:0000256" key="1">
    <source>
        <dbReference type="SAM" id="MobiDB-lite"/>
    </source>
</evidence>
<keyword evidence="3" id="KW-1185">Reference proteome</keyword>
<organism evidence="2 3">
    <name type="scientific">Runella salmonicolor</name>
    <dbReference type="NCBI Taxonomy" id="2950278"/>
    <lineage>
        <taxon>Bacteria</taxon>
        <taxon>Pseudomonadati</taxon>
        <taxon>Bacteroidota</taxon>
        <taxon>Cytophagia</taxon>
        <taxon>Cytophagales</taxon>
        <taxon>Spirosomataceae</taxon>
        <taxon>Runella</taxon>
    </lineage>
</organism>
<evidence type="ECO:0000313" key="2">
    <source>
        <dbReference type="EMBL" id="MCP1386402.1"/>
    </source>
</evidence>
<dbReference type="Proteomes" id="UP001204772">
    <property type="component" value="Unassembled WGS sequence"/>
</dbReference>
<dbReference type="RefSeq" id="WP_253533241.1">
    <property type="nucleotide sequence ID" value="NZ_JAMZEL010000024.1"/>
</dbReference>
<accession>A0ABT1G0Z3</accession>
<gene>
    <name evidence="2" type="ORF">NCI00_28425</name>
</gene>
<name>A0ABT1G0Z3_9BACT</name>